<keyword evidence="1" id="KW-0812">Transmembrane</keyword>
<feature type="transmembrane region" description="Helical" evidence="1">
    <location>
        <begin position="7"/>
        <end position="28"/>
    </location>
</feature>
<dbReference type="OrthoDB" id="9794671at2"/>
<dbReference type="STRING" id="1413211.U473_11815"/>
<dbReference type="PANTHER" id="PTHR30032:SF4">
    <property type="entry name" value="AMIDASE ENHANCER"/>
    <property type="match status" value="1"/>
</dbReference>
<dbReference type="GO" id="GO:0030288">
    <property type="term" value="C:outer membrane-bounded periplasmic space"/>
    <property type="evidence" value="ECO:0007669"/>
    <property type="project" value="TreeGrafter"/>
</dbReference>
<comment type="caution">
    <text evidence="3">The sequence shown here is derived from an EMBL/GenBank/DDBJ whole genome shotgun (WGS) entry which is preliminary data.</text>
</comment>
<dbReference type="GO" id="GO:0030435">
    <property type="term" value="P:sporulation resulting in formation of a cellular spore"/>
    <property type="evidence" value="ECO:0007669"/>
    <property type="project" value="InterPro"/>
</dbReference>
<feature type="domain" description="Sporulation stage II protein D amidase enhancer LytB N-terminal" evidence="2">
    <location>
        <begin position="57"/>
        <end position="162"/>
    </location>
</feature>
<name>A0A135L6S2_9BACI</name>
<dbReference type="Proteomes" id="UP000070352">
    <property type="component" value="Unassembled WGS sequence"/>
</dbReference>
<dbReference type="PANTHER" id="PTHR30032">
    <property type="entry name" value="N-ACETYLMURAMOYL-L-ALANINE AMIDASE-RELATED"/>
    <property type="match status" value="1"/>
</dbReference>
<dbReference type="InterPro" id="IPR051922">
    <property type="entry name" value="Bact_Sporulation_Assoc"/>
</dbReference>
<keyword evidence="1" id="KW-1133">Transmembrane helix</keyword>
<dbReference type="EMBL" id="LSKU01000001">
    <property type="protein sequence ID" value="KXG44629.1"/>
    <property type="molecule type" value="Genomic_DNA"/>
</dbReference>
<dbReference type="AlphaFoldDB" id="A0A135L6S2"/>
<reference evidence="3 4" key="1">
    <citation type="submission" date="2016-02" db="EMBL/GenBank/DDBJ databases">
        <title>Draft Genome for Tepidibacillus decaturensis nov. sp. Strain Z9, an Anaerobic, Moderately Thermophilic and Heterotrophic Bacterium from Deep Subsurface of the Illinois Basin, USA.</title>
        <authorList>
            <person name="Dong Y."/>
            <person name="Chang J.Y."/>
            <person name="Sanford R."/>
            <person name="Fouke B.W."/>
        </authorList>
    </citation>
    <scope>NUCLEOTIDE SEQUENCE [LARGE SCALE GENOMIC DNA]</scope>
    <source>
        <strain evidence="3 4">Z9</strain>
    </source>
</reference>
<dbReference type="InterPro" id="IPR013693">
    <property type="entry name" value="SpoIID/LytB_N"/>
</dbReference>
<dbReference type="NCBIfam" id="TIGR02669">
    <property type="entry name" value="SpoIID_LytB"/>
    <property type="match status" value="1"/>
</dbReference>
<proteinExistence type="predicted"/>
<dbReference type="RefSeq" id="WP_068726573.1">
    <property type="nucleotide sequence ID" value="NZ_LSKU01000001.1"/>
</dbReference>
<keyword evidence="1" id="KW-0472">Membrane</keyword>
<dbReference type="InterPro" id="IPR014225">
    <property type="entry name" value="Spore_II_D_firmicutes"/>
</dbReference>
<sequence>MRPMIFIFLFILGVSMILIPTLFVAFFGNSHSTEMTIPEKVDLKIDPDHSIPITVYRTASKTVETYPIEEYVRGVVAAEMPVDFELEALKAQAMAARTYIVKRILTNDFSDVPGRAMVTDTIQHQVFRSESELRKKFGLHYAEKIAKLNRAVNETMGQVITYEGQPITALFFSTSNGYTVNSEDYYVKKIPYLRSVPSPWDTESPRFQGTISIPFSTIQAKLKVDPAVFTSTGQEWIKVLEWTPSKRVKKLKIGDKLLTGREVRELLGLDSSSFTFEIIGDQVVFNTTGYGHGVGMSQYGANGMAKEGKKAEEIVKYYYTGVEVKDDKIWIKKQ</sequence>
<dbReference type="InterPro" id="IPR013486">
    <property type="entry name" value="SpoIID/LytB"/>
</dbReference>
<gene>
    <name evidence="3" type="ORF">U473_11815</name>
</gene>
<accession>A0A135L6S2</accession>
<evidence type="ECO:0000256" key="1">
    <source>
        <dbReference type="SAM" id="Phobius"/>
    </source>
</evidence>
<keyword evidence="4" id="KW-1185">Reference proteome</keyword>
<dbReference type="Pfam" id="PF08486">
    <property type="entry name" value="SpoIID"/>
    <property type="match status" value="1"/>
</dbReference>
<evidence type="ECO:0000313" key="3">
    <source>
        <dbReference type="EMBL" id="KXG44629.1"/>
    </source>
</evidence>
<evidence type="ECO:0000313" key="4">
    <source>
        <dbReference type="Proteomes" id="UP000070352"/>
    </source>
</evidence>
<evidence type="ECO:0000259" key="2">
    <source>
        <dbReference type="Pfam" id="PF08486"/>
    </source>
</evidence>
<protein>
    <submittedName>
        <fullName evidence="3">Stage II sporulation protein D</fullName>
    </submittedName>
</protein>
<organism evidence="3 4">
    <name type="scientific">Tepidibacillus decaturensis</name>
    <dbReference type="NCBI Taxonomy" id="1413211"/>
    <lineage>
        <taxon>Bacteria</taxon>
        <taxon>Bacillati</taxon>
        <taxon>Bacillota</taxon>
        <taxon>Bacilli</taxon>
        <taxon>Bacillales</taxon>
        <taxon>Bacillaceae</taxon>
        <taxon>Tepidibacillus</taxon>
    </lineage>
</organism>
<dbReference type="NCBIfam" id="TIGR02870">
    <property type="entry name" value="spore_II_D"/>
    <property type="match status" value="1"/>
</dbReference>